<evidence type="ECO:0000313" key="2">
    <source>
        <dbReference type="Proteomes" id="UP000667802"/>
    </source>
</evidence>
<reference evidence="2" key="1">
    <citation type="journal article" date="2021" name="Science">
        <title>Hunting the eagle killer: A cyanobacterial neurotoxin causes vacuolar myelinopathy.</title>
        <authorList>
            <person name="Breinlinger S."/>
            <person name="Phillips T.J."/>
            <person name="Haram B.N."/>
            <person name="Mares J."/>
            <person name="Martinez Yerena J.A."/>
            <person name="Hrouzek P."/>
            <person name="Sobotka R."/>
            <person name="Henderson W.M."/>
            <person name="Schmieder P."/>
            <person name="Williams S.M."/>
            <person name="Lauderdale J.D."/>
            <person name="Wilde H.D."/>
            <person name="Gerrin W."/>
            <person name="Kust A."/>
            <person name="Washington J.W."/>
            <person name="Wagner C."/>
            <person name="Geier B."/>
            <person name="Liebeke M."/>
            <person name="Enke H."/>
            <person name="Niedermeyer T.H.J."/>
            <person name="Wilde S.B."/>
        </authorList>
    </citation>
    <scope>NUCLEOTIDE SEQUENCE [LARGE SCALE GENOMIC DNA]</scope>
    <source>
        <strain evidence="2">Thurmond2011</strain>
    </source>
</reference>
<dbReference type="AlphaFoldDB" id="A0AAP5IBZ5"/>
<protein>
    <submittedName>
        <fullName evidence="1">Uncharacterized protein</fullName>
    </submittedName>
</protein>
<proteinExistence type="predicted"/>
<name>A0AAP5IBZ5_9CYAN</name>
<comment type="caution">
    <text evidence="1">The sequence shown here is derived from an EMBL/GenBank/DDBJ whole genome shotgun (WGS) entry which is preliminary data.</text>
</comment>
<organism evidence="1 2">
    <name type="scientific">Aetokthonos hydrillicola Thurmond2011</name>
    <dbReference type="NCBI Taxonomy" id="2712845"/>
    <lineage>
        <taxon>Bacteria</taxon>
        <taxon>Bacillati</taxon>
        <taxon>Cyanobacteriota</taxon>
        <taxon>Cyanophyceae</taxon>
        <taxon>Nostocales</taxon>
        <taxon>Hapalosiphonaceae</taxon>
        <taxon>Aetokthonos</taxon>
    </lineage>
</organism>
<sequence length="125" mass="14641">MSSFYELIQKIKKRPSMYLGKAAISNLRSCLAGYILARRELGISQTEQEKKFTQFQGWIQQKFNISSSQSWDKVILFYSEDERTALLRFFELFEEFISSEHKTFVESQEVELESSTDKMVGKVSK</sequence>
<dbReference type="RefSeq" id="WP_208339428.1">
    <property type="nucleotide sequence ID" value="NZ_CAWQFN010000531.1"/>
</dbReference>
<dbReference type="EMBL" id="JAALHA020000019">
    <property type="protein sequence ID" value="MDR9898621.1"/>
    <property type="molecule type" value="Genomic_DNA"/>
</dbReference>
<keyword evidence="2" id="KW-1185">Reference proteome</keyword>
<dbReference type="Proteomes" id="UP000667802">
    <property type="component" value="Unassembled WGS sequence"/>
</dbReference>
<evidence type="ECO:0000313" key="1">
    <source>
        <dbReference type="EMBL" id="MDR9898621.1"/>
    </source>
</evidence>
<gene>
    <name evidence="1" type="ORF">G7B40_029280</name>
</gene>
<accession>A0AAP5IBZ5</accession>